<dbReference type="STRING" id="1365950.SAMN05428963_10628"/>
<organism evidence="1 2">
    <name type="scientific">Consotaella salsifontis</name>
    <dbReference type="NCBI Taxonomy" id="1365950"/>
    <lineage>
        <taxon>Bacteria</taxon>
        <taxon>Pseudomonadati</taxon>
        <taxon>Pseudomonadota</taxon>
        <taxon>Alphaproteobacteria</taxon>
        <taxon>Hyphomicrobiales</taxon>
        <taxon>Aurantimonadaceae</taxon>
        <taxon>Consotaella</taxon>
    </lineage>
</organism>
<evidence type="ECO:0000313" key="1">
    <source>
        <dbReference type="EMBL" id="SKA11025.1"/>
    </source>
</evidence>
<sequence>MIDIALLDRLIADLTELRAALETDRPQVEPEFAPGETLIDTATASERFNLPPDTCRWLAREKGLGEKIGGRWMLDAAALRKYRSDA</sequence>
<name>A0A1T4R573_9HYPH</name>
<dbReference type="AlphaFoldDB" id="A0A1T4R573"/>
<accession>A0A1T4R573</accession>
<dbReference type="Proteomes" id="UP000190135">
    <property type="component" value="Unassembled WGS sequence"/>
</dbReference>
<keyword evidence="2" id="KW-1185">Reference proteome</keyword>
<dbReference type="RefSeq" id="WP_078708286.1">
    <property type="nucleotide sequence ID" value="NZ_FUXL01000006.1"/>
</dbReference>
<evidence type="ECO:0008006" key="3">
    <source>
        <dbReference type="Google" id="ProtNLM"/>
    </source>
</evidence>
<gene>
    <name evidence="1" type="ORF">SAMN05428963_10628</name>
</gene>
<proteinExistence type="predicted"/>
<dbReference type="EMBL" id="FUXL01000006">
    <property type="protein sequence ID" value="SKA11025.1"/>
    <property type="molecule type" value="Genomic_DNA"/>
</dbReference>
<dbReference type="OrthoDB" id="8482193at2"/>
<evidence type="ECO:0000313" key="2">
    <source>
        <dbReference type="Proteomes" id="UP000190135"/>
    </source>
</evidence>
<reference evidence="1 2" key="1">
    <citation type="submission" date="2017-02" db="EMBL/GenBank/DDBJ databases">
        <authorList>
            <person name="Peterson S.W."/>
        </authorList>
    </citation>
    <scope>NUCLEOTIDE SEQUENCE [LARGE SCALE GENOMIC DNA]</scope>
    <source>
        <strain evidence="1 2">USBA 369</strain>
    </source>
</reference>
<protein>
    <recommendedName>
        <fullName evidence="3">Helix-turn-helix domain-containing protein</fullName>
    </recommendedName>
</protein>